<organism evidence="2 3">
    <name type="scientific">Gigaspora rosea</name>
    <dbReference type="NCBI Taxonomy" id="44941"/>
    <lineage>
        <taxon>Eukaryota</taxon>
        <taxon>Fungi</taxon>
        <taxon>Fungi incertae sedis</taxon>
        <taxon>Mucoromycota</taxon>
        <taxon>Glomeromycotina</taxon>
        <taxon>Glomeromycetes</taxon>
        <taxon>Diversisporales</taxon>
        <taxon>Gigasporaceae</taxon>
        <taxon>Gigaspora</taxon>
    </lineage>
</organism>
<dbReference type="SUPFAM" id="SSF52047">
    <property type="entry name" value="RNI-like"/>
    <property type="match status" value="1"/>
</dbReference>
<dbReference type="Pfam" id="PF13516">
    <property type="entry name" value="LRR_6"/>
    <property type="match status" value="2"/>
</dbReference>
<evidence type="ECO:0000313" key="3">
    <source>
        <dbReference type="Proteomes" id="UP000266673"/>
    </source>
</evidence>
<proteinExistence type="predicted"/>
<comment type="caution">
    <text evidence="2">The sequence shown here is derived from an EMBL/GenBank/DDBJ whole genome shotgun (WGS) entry which is preliminary data.</text>
</comment>
<accession>A0A397V2V4</accession>
<feature type="compositionally biased region" description="Polar residues" evidence="1">
    <location>
        <begin position="7"/>
        <end position="20"/>
    </location>
</feature>
<dbReference type="InterPro" id="IPR032675">
    <property type="entry name" value="LRR_dom_sf"/>
</dbReference>
<dbReference type="InterPro" id="IPR001611">
    <property type="entry name" value="Leu-rich_rpt"/>
</dbReference>
<dbReference type="OrthoDB" id="120976at2759"/>
<dbReference type="PANTHER" id="PTHR24114">
    <property type="entry name" value="LEUCINE RICH REPEAT FAMILY PROTEIN"/>
    <property type="match status" value="1"/>
</dbReference>
<evidence type="ECO:0000313" key="2">
    <source>
        <dbReference type="EMBL" id="RIB16241.1"/>
    </source>
</evidence>
<dbReference type="InterPro" id="IPR052394">
    <property type="entry name" value="LRR-containing"/>
</dbReference>
<dbReference type="Gene3D" id="3.80.10.10">
    <property type="entry name" value="Ribonuclease Inhibitor"/>
    <property type="match status" value="2"/>
</dbReference>
<reference evidence="2 3" key="1">
    <citation type="submission" date="2018-06" db="EMBL/GenBank/DDBJ databases">
        <title>Comparative genomics reveals the genomic features of Rhizophagus irregularis, R. cerebriforme, R. diaphanum and Gigaspora rosea, and their symbiotic lifestyle signature.</title>
        <authorList>
            <person name="Morin E."/>
            <person name="San Clemente H."/>
            <person name="Chen E.C.H."/>
            <person name="De La Providencia I."/>
            <person name="Hainaut M."/>
            <person name="Kuo A."/>
            <person name="Kohler A."/>
            <person name="Murat C."/>
            <person name="Tang N."/>
            <person name="Roy S."/>
            <person name="Loubradou J."/>
            <person name="Henrissat B."/>
            <person name="Grigoriev I.V."/>
            <person name="Corradi N."/>
            <person name="Roux C."/>
            <person name="Martin F.M."/>
        </authorList>
    </citation>
    <scope>NUCLEOTIDE SEQUENCE [LARGE SCALE GENOMIC DNA]</scope>
    <source>
        <strain evidence="2 3">DAOM 194757</strain>
    </source>
</reference>
<dbReference type="EMBL" id="QKWP01000691">
    <property type="protein sequence ID" value="RIB16241.1"/>
    <property type="molecule type" value="Genomic_DNA"/>
</dbReference>
<keyword evidence="3" id="KW-1185">Reference proteome</keyword>
<name>A0A397V2V4_9GLOM</name>
<sequence>MRYKVRASSTPTTKIRNPSKPQEEDPTTILQYIRNKFAQLYKTKEFDEKAADSLIQGLPQLSLAQNMSLVKMISKEEILGVIDTLANNKASGTDSLSYEFYKLDIKVLAETLCKNASLTSLDLNSNNIGIRGIKALTEVLCKNISLQSLIIYDNALDLREVKTFQRLGGANAIAKIIFENTGLTSCNEFGSVGEILIAKALYKNTTLISLNLDSNYLGPEGAKVILESLCMNTTLKP</sequence>
<dbReference type="Proteomes" id="UP000266673">
    <property type="component" value="Unassembled WGS sequence"/>
</dbReference>
<dbReference type="SMART" id="SM00368">
    <property type="entry name" value="LRR_RI"/>
    <property type="match status" value="2"/>
</dbReference>
<dbReference type="PANTHER" id="PTHR24114:SF2">
    <property type="entry name" value="F-BOX DOMAIN-CONTAINING PROTEIN-RELATED"/>
    <property type="match status" value="1"/>
</dbReference>
<dbReference type="STRING" id="44941.A0A397V2V4"/>
<dbReference type="AlphaFoldDB" id="A0A397V2V4"/>
<protein>
    <submittedName>
        <fullName evidence="2">Uncharacterized protein</fullName>
    </submittedName>
</protein>
<evidence type="ECO:0000256" key="1">
    <source>
        <dbReference type="SAM" id="MobiDB-lite"/>
    </source>
</evidence>
<gene>
    <name evidence="2" type="ORF">C2G38_2247151</name>
</gene>
<feature type="region of interest" description="Disordered" evidence="1">
    <location>
        <begin position="1"/>
        <end position="25"/>
    </location>
</feature>